<protein>
    <submittedName>
        <fullName evidence="1">Uncharacterized protein</fullName>
    </submittedName>
</protein>
<reference evidence="1" key="3">
    <citation type="submission" date="2025-09" db="UniProtKB">
        <authorList>
            <consortium name="Ensembl"/>
        </authorList>
    </citation>
    <scope>IDENTIFICATION</scope>
</reference>
<evidence type="ECO:0000313" key="2">
    <source>
        <dbReference type="Proteomes" id="UP000265040"/>
    </source>
</evidence>
<dbReference type="AlphaFoldDB" id="A0A3Q1JRD7"/>
<sequence>MKMIGRVTLSVKRLNSINDLKKINFDQSVPKHSLLLFHWFANTISIDNNDVIWLTFDPNNRDYGSHHYGNFERLLDPLPQGHRYYTVGNLNQESSVELPSYVVHPRWEYVGRNRDRIIFRVRQQNTQSPAWQRIDQVHFSMCSAFSSRARVGISGPLFLHYLCKHDANILYLNLYNEVVVSLRKTHVSAVFFYLHFTRAHVHNKGFSSMKEEQCHLKSAQNLSKTKTNTQVPCTNLNTLLFTVYFIN</sequence>
<dbReference type="Proteomes" id="UP000265040">
    <property type="component" value="Chromosome 8"/>
</dbReference>
<evidence type="ECO:0000313" key="1">
    <source>
        <dbReference type="Ensembl" id="ENSATEP00000035940.2"/>
    </source>
</evidence>
<reference evidence="1" key="2">
    <citation type="submission" date="2025-08" db="UniProtKB">
        <authorList>
            <consortium name="Ensembl"/>
        </authorList>
    </citation>
    <scope>IDENTIFICATION</scope>
</reference>
<dbReference type="PANTHER" id="PTHR38706">
    <property type="entry name" value="SI:CH211-198C19.1-RELATED"/>
    <property type="match status" value="1"/>
</dbReference>
<dbReference type="InParanoid" id="A0A3Q1JRD7"/>
<dbReference type="GeneTree" id="ENSGT00730000111690"/>
<gene>
    <name evidence="1" type="primary">AGBL4</name>
</gene>
<dbReference type="Ensembl" id="ENSATET00000036454.2">
    <property type="protein sequence ID" value="ENSATEP00000035940.2"/>
    <property type="gene ID" value="ENSATEG00000024698.2"/>
</dbReference>
<organism evidence="1 2">
    <name type="scientific">Anabas testudineus</name>
    <name type="common">Climbing perch</name>
    <name type="synonym">Anthias testudineus</name>
    <dbReference type="NCBI Taxonomy" id="64144"/>
    <lineage>
        <taxon>Eukaryota</taxon>
        <taxon>Metazoa</taxon>
        <taxon>Chordata</taxon>
        <taxon>Craniata</taxon>
        <taxon>Vertebrata</taxon>
        <taxon>Euteleostomi</taxon>
        <taxon>Actinopterygii</taxon>
        <taxon>Neopterygii</taxon>
        <taxon>Teleostei</taxon>
        <taxon>Neoteleostei</taxon>
        <taxon>Acanthomorphata</taxon>
        <taxon>Anabantaria</taxon>
        <taxon>Anabantiformes</taxon>
        <taxon>Anabantoidei</taxon>
        <taxon>Anabantidae</taxon>
        <taxon>Anabas</taxon>
    </lineage>
</organism>
<accession>A0A3Q1JRD7</accession>
<dbReference type="PANTHER" id="PTHR38706:SF2">
    <property type="match status" value="1"/>
</dbReference>
<dbReference type="OrthoDB" id="8446997at2759"/>
<keyword evidence="2" id="KW-1185">Reference proteome</keyword>
<reference evidence="1" key="1">
    <citation type="submission" date="2021-04" db="EMBL/GenBank/DDBJ databases">
        <authorList>
            <consortium name="Wellcome Sanger Institute Data Sharing"/>
        </authorList>
    </citation>
    <scope>NUCLEOTIDE SEQUENCE [LARGE SCALE GENOMIC DNA]</scope>
</reference>
<proteinExistence type="predicted"/>
<name>A0A3Q1JRD7_ANATE</name>